<dbReference type="GO" id="GO:0005524">
    <property type="term" value="F:ATP binding"/>
    <property type="evidence" value="ECO:0007669"/>
    <property type="project" value="UniProtKB-KW"/>
</dbReference>
<feature type="transmembrane region" description="Helical" evidence="13">
    <location>
        <begin position="768"/>
        <end position="788"/>
    </location>
</feature>
<dbReference type="FunFam" id="1.20.1560.10:FF:000003">
    <property type="entry name" value="ABC transporter C family member 10"/>
    <property type="match status" value="1"/>
</dbReference>
<feature type="domain" description="ABC transmembrane type-1" evidence="15">
    <location>
        <begin position="541"/>
        <end position="822"/>
    </location>
</feature>
<dbReference type="InterPro" id="IPR044746">
    <property type="entry name" value="ABCC_6TM_D1"/>
</dbReference>
<keyword evidence="4" id="KW-0813">Transport</keyword>
<feature type="transmembrane region" description="Helical" evidence="13">
    <location>
        <begin position="581"/>
        <end position="600"/>
    </location>
</feature>
<comment type="catalytic activity">
    <reaction evidence="12">
        <text>ATP + H2O + xenobioticSide 1 = ADP + phosphate + xenobioticSide 2.</text>
        <dbReference type="EC" id="7.6.2.2"/>
    </reaction>
</comment>
<keyword evidence="7" id="KW-0547">Nucleotide-binding</keyword>
<evidence type="ECO:0000256" key="13">
    <source>
        <dbReference type="SAM" id="Phobius"/>
    </source>
</evidence>
<feature type="transmembrane region" description="Helical" evidence="13">
    <location>
        <begin position="794"/>
        <end position="814"/>
    </location>
</feature>
<dbReference type="PROSITE" id="PS50929">
    <property type="entry name" value="ABC_TM1F"/>
    <property type="match status" value="2"/>
</dbReference>
<dbReference type="CDD" id="cd03244">
    <property type="entry name" value="ABCC_MRP_domain2"/>
    <property type="match status" value="1"/>
</dbReference>
<name>A0AA88CVT5_FICCA</name>
<evidence type="ECO:0000256" key="12">
    <source>
        <dbReference type="ARBA" id="ARBA00034018"/>
    </source>
</evidence>
<evidence type="ECO:0000256" key="8">
    <source>
        <dbReference type="ARBA" id="ARBA00022840"/>
    </source>
</evidence>
<protein>
    <recommendedName>
        <fullName evidence="3">ABC-type xenobiotic transporter</fullName>
        <ecNumber evidence="3">7.6.2.2</ecNumber>
    </recommendedName>
</protein>
<dbReference type="Proteomes" id="UP001187192">
    <property type="component" value="Unassembled WGS sequence"/>
</dbReference>
<feature type="transmembrane region" description="Helical" evidence="13">
    <location>
        <begin position="542"/>
        <end position="561"/>
    </location>
</feature>
<dbReference type="PROSITE" id="PS50893">
    <property type="entry name" value="ABC_TRANSPORTER_2"/>
    <property type="match status" value="2"/>
</dbReference>
<gene>
    <name evidence="16" type="ORF">TIFTF001_003380</name>
</gene>
<keyword evidence="8" id="KW-0067">ATP-binding</keyword>
<dbReference type="Gene3D" id="1.20.1560.10">
    <property type="entry name" value="ABC transporter type 1, transmembrane domain"/>
    <property type="match status" value="2"/>
</dbReference>
<evidence type="ECO:0000259" key="15">
    <source>
        <dbReference type="PROSITE" id="PS50929"/>
    </source>
</evidence>
<feature type="transmembrane region" description="Helical" evidence="13">
    <location>
        <begin position="61"/>
        <end position="88"/>
    </location>
</feature>
<dbReference type="FunFam" id="1.20.1560.10:FF:000002">
    <property type="entry name" value="ABC transporter C family member 5"/>
    <property type="match status" value="1"/>
</dbReference>
<evidence type="ECO:0000256" key="7">
    <source>
        <dbReference type="ARBA" id="ARBA00022741"/>
    </source>
</evidence>
<evidence type="ECO:0000259" key="14">
    <source>
        <dbReference type="PROSITE" id="PS50893"/>
    </source>
</evidence>
<proteinExistence type="inferred from homology"/>
<feature type="domain" description="ABC transporter" evidence="14">
    <location>
        <begin position="859"/>
        <end position="1093"/>
    </location>
</feature>
<dbReference type="InterPro" id="IPR050173">
    <property type="entry name" value="ABC_transporter_C-like"/>
</dbReference>
<sequence>MGLQVRSLLSAIIYRKQLRLSNVAKTTHSPGEIVNYVVVDAYRIGEFPFWLHQIWSTVLQLLLALVVMYFCVGLATVSALAVLILTLIGSSPLAKLQHKYQTKFMKAQNMRLKNLSEALTNMKVLKLYSWETHFKNVIERFRNEELEWVWELSLQKGYYIVLFWSSPLLVGVITFWTCYLIGFKLSASNVFTFLAILRIIQEPIRFIPDVFEAFVEAKVSFSQIAKFLEAPELENRHTREDFSGKELEQSIFIRCSEISWETKSSEATLRNINLEVKRGEKLAICGEVGSGKSTLLAAILGEVPHINGDVHVCGKLAYVSQSAWIQTGTIKENILFGSAMDSVKYKETLEKCSLVKDLEMLPFGDLTQIGERGINLSGGQKQRIQLARALYQNADVYLLDDPFSAVDAHTATSLFNEYVMGALSSKTVLLVTHQVDFLPIFNSILLMSGGEISKAATYEELLASSPEFQQLVNAHNNTASSETRVEDSISEKDKLSKSGEIIDDEEQLQASVGDQLIKQEERETGDIGFKPYIQYLKQGKGILFFFLANFFFSIFVVGQIMQFYTFAAKLQDSRVSRVEIYAIYSVITIIMTLTLVFRSFSITALGCGASKSIFSTLLTSLFRAPMSFYDSTPVGRILSRVSADMNIIDLEVPFKFITACAGTMNTYTIFGLLAFLTWPVVFVIVQIIYVTIVLQNYYLASAKELMRIYGTTKSFLASNLAESIAGAMTIRAFGEENRFFSKYLDLIDENASPYFHNFSANEWLIQRLETLCAIVLSTFALFITLLPLEASDSGFVGMALSYGLSLNLFLVVCVQFQCMLANSIVSVERVEQYMHIPSEASEVIQGNIPAQNWPTLGKVEINNLKVRYRPNAPLVLRGISFTIEGGQKIGVVGRTGSGKTTLISVLFRIVEPTEGQILVDNLDICTIGLHDLRSRFGIIPQDPTLFNGSVRFNLDPLSQHTDHEVWEVLEKCQLRDTIREKEEGLDSLVVEEGTNWSMGQRQLFCLGRALLKRSRILILDEATASMDNSTDAVLQRTIRREFADCTVITVAHRIPTVMDCSKVLAISDGKLVEYEEPNNLMNNESSLFGQLVKEYWSRAVNAGANLESIGSD</sequence>
<dbReference type="PROSITE" id="PS00211">
    <property type="entry name" value="ABC_TRANSPORTER_1"/>
    <property type="match status" value="1"/>
</dbReference>
<dbReference type="GO" id="GO:0008559">
    <property type="term" value="F:ABC-type xenobiotic transporter activity"/>
    <property type="evidence" value="ECO:0007669"/>
    <property type="project" value="UniProtKB-EC"/>
</dbReference>
<dbReference type="Pfam" id="PF00664">
    <property type="entry name" value="ABC_membrane"/>
    <property type="match status" value="2"/>
</dbReference>
<evidence type="ECO:0000313" key="17">
    <source>
        <dbReference type="Proteomes" id="UP001187192"/>
    </source>
</evidence>
<keyword evidence="10 13" id="KW-1133">Transmembrane helix</keyword>
<evidence type="ECO:0000256" key="10">
    <source>
        <dbReference type="ARBA" id="ARBA00022989"/>
    </source>
</evidence>
<dbReference type="EC" id="7.6.2.2" evidence="3"/>
<dbReference type="InterPro" id="IPR017871">
    <property type="entry name" value="ABC_transporter-like_CS"/>
</dbReference>
<organism evidence="16 17">
    <name type="scientific">Ficus carica</name>
    <name type="common">Common fig</name>
    <dbReference type="NCBI Taxonomy" id="3494"/>
    <lineage>
        <taxon>Eukaryota</taxon>
        <taxon>Viridiplantae</taxon>
        <taxon>Streptophyta</taxon>
        <taxon>Embryophyta</taxon>
        <taxon>Tracheophyta</taxon>
        <taxon>Spermatophyta</taxon>
        <taxon>Magnoliopsida</taxon>
        <taxon>eudicotyledons</taxon>
        <taxon>Gunneridae</taxon>
        <taxon>Pentapetalae</taxon>
        <taxon>rosids</taxon>
        <taxon>fabids</taxon>
        <taxon>Rosales</taxon>
        <taxon>Moraceae</taxon>
        <taxon>Ficeae</taxon>
        <taxon>Ficus</taxon>
    </lineage>
</organism>
<feature type="transmembrane region" description="Helical" evidence="13">
    <location>
        <begin position="158"/>
        <end position="181"/>
    </location>
</feature>
<evidence type="ECO:0000256" key="2">
    <source>
        <dbReference type="ARBA" id="ARBA00009726"/>
    </source>
</evidence>
<evidence type="ECO:0000256" key="9">
    <source>
        <dbReference type="ARBA" id="ARBA00022967"/>
    </source>
</evidence>
<dbReference type="InterPro" id="IPR036640">
    <property type="entry name" value="ABC1_TM_sf"/>
</dbReference>
<dbReference type="GO" id="GO:0016020">
    <property type="term" value="C:membrane"/>
    <property type="evidence" value="ECO:0007669"/>
    <property type="project" value="UniProtKB-SubCell"/>
</dbReference>
<keyword evidence="5 13" id="KW-0812">Transmembrane</keyword>
<dbReference type="AlphaFoldDB" id="A0AA88CVT5"/>
<keyword evidence="17" id="KW-1185">Reference proteome</keyword>
<dbReference type="SMART" id="SM00382">
    <property type="entry name" value="AAA"/>
    <property type="match status" value="2"/>
</dbReference>
<comment type="subcellular location">
    <subcellularLocation>
        <location evidence="1">Membrane</location>
        <topology evidence="1">Multi-pass membrane protein</topology>
    </subcellularLocation>
</comment>
<dbReference type="GO" id="GO:0016887">
    <property type="term" value="F:ATP hydrolysis activity"/>
    <property type="evidence" value="ECO:0007669"/>
    <property type="project" value="InterPro"/>
</dbReference>
<feature type="transmembrane region" description="Helical" evidence="13">
    <location>
        <begin position="672"/>
        <end position="699"/>
    </location>
</feature>
<evidence type="ECO:0000256" key="6">
    <source>
        <dbReference type="ARBA" id="ARBA00022737"/>
    </source>
</evidence>
<accession>A0AA88CVT5</accession>
<evidence type="ECO:0000256" key="1">
    <source>
        <dbReference type="ARBA" id="ARBA00004141"/>
    </source>
</evidence>
<keyword evidence="9" id="KW-1278">Translocase</keyword>
<evidence type="ECO:0000256" key="5">
    <source>
        <dbReference type="ARBA" id="ARBA00022692"/>
    </source>
</evidence>
<evidence type="ECO:0000256" key="11">
    <source>
        <dbReference type="ARBA" id="ARBA00023136"/>
    </source>
</evidence>
<dbReference type="Pfam" id="PF00005">
    <property type="entry name" value="ABC_tran"/>
    <property type="match status" value="2"/>
</dbReference>
<dbReference type="PANTHER" id="PTHR24223:SF263">
    <property type="entry name" value="ABC-TYPE XENOBIOTIC TRANSPORTER"/>
    <property type="match status" value="1"/>
</dbReference>
<dbReference type="SUPFAM" id="SSF52540">
    <property type="entry name" value="P-loop containing nucleoside triphosphate hydrolases"/>
    <property type="match status" value="2"/>
</dbReference>
<feature type="domain" description="ABC transmembrane type-1" evidence="15">
    <location>
        <begin position="1"/>
        <end position="216"/>
    </location>
</feature>
<dbReference type="FunFam" id="3.40.50.300:FF:000923">
    <property type="entry name" value="ABC transporter C family member 10"/>
    <property type="match status" value="1"/>
</dbReference>
<dbReference type="Gene3D" id="3.40.50.300">
    <property type="entry name" value="P-loop containing nucleotide triphosphate hydrolases"/>
    <property type="match status" value="2"/>
</dbReference>
<comment type="caution">
    <text evidence="16">The sequence shown here is derived from an EMBL/GenBank/DDBJ whole genome shotgun (WGS) entry which is preliminary data.</text>
</comment>
<dbReference type="PANTHER" id="PTHR24223">
    <property type="entry name" value="ATP-BINDING CASSETTE SUB-FAMILY C"/>
    <property type="match status" value="1"/>
</dbReference>
<comment type="similarity">
    <text evidence="2">Belongs to the ABC transporter superfamily. ABCC family. Conjugate transporter (TC 3.A.1.208) subfamily.</text>
</comment>
<dbReference type="InterPro" id="IPR044726">
    <property type="entry name" value="ABCC_6TM_D2"/>
</dbReference>
<evidence type="ECO:0000256" key="4">
    <source>
        <dbReference type="ARBA" id="ARBA00022448"/>
    </source>
</evidence>
<dbReference type="EMBL" id="BTGU01000003">
    <property type="protein sequence ID" value="GMN31752.1"/>
    <property type="molecule type" value="Genomic_DNA"/>
</dbReference>
<keyword evidence="11 13" id="KW-0472">Membrane</keyword>
<keyword evidence="6" id="KW-0677">Repeat</keyword>
<dbReference type="SUPFAM" id="SSF90123">
    <property type="entry name" value="ABC transporter transmembrane region"/>
    <property type="match status" value="2"/>
</dbReference>
<dbReference type="FunFam" id="3.40.50.300:FF:000169">
    <property type="entry name" value="ABC transporter C family member 3"/>
    <property type="match status" value="1"/>
</dbReference>
<feature type="domain" description="ABC transporter" evidence="14">
    <location>
        <begin position="253"/>
        <end position="474"/>
    </location>
</feature>
<dbReference type="InterPro" id="IPR003593">
    <property type="entry name" value="AAA+_ATPase"/>
</dbReference>
<dbReference type="CDD" id="cd18580">
    <property type="entry name" value="ABC_6TM_ABCC_D2"/>
    <property type="match status" value="1"/>
</dbReference>
<dbReference type="CDD" id="cd03250">
    <property type="entry name" value="ABCC_MRP_domain1"/>
    <property type="match status" value="1"/>
</dbReference>
<dbReference type="InterPro" id="IPR011527">
    <property type="entry name" value="ABC1_TM_dom"/>
</dbReference>
<dbReference type="CDD" id="cd18579">
    <property type="entry name" value="ABC_6TM_ABCC_D1"/>
    <property type="match status" value="1"/>
</dbReference>
<evidence type="ECO:0000256" key="3">
    <source>
        <dbReference type="ARBA" id="ARBA00012191"/>
    </source>
</evidence>
<reference evidence="16" key="1">
    <citation type="submission" date="2023-07" db="EMBL/GenBank/DDBJ databases">
        <title>draft genome sequence of fig (Ficus carica).</title>
        <authorList>
            <person name="Takahashi T."/>
            <person name="Nishimura K."/>
        </authorList>
    </citation>
    <scope>NUCLEOTIDE SEQUENCE</scope>
</reference>
<dbReference type="InterPro" id="IPR003439">
    <property type="entry name" value="ABC_transporter-like_ATP-bd"/>
</dbReference>
<dbReference type="InterPro" id="IPR027417">
    <property type="entry name" value="P-loop_NTPase"/>
</dbReference>
<evidence type="ECO:0000313" key="16">
    <source>
        <dbReference type="EMBL" id="GMN31752.1"/>
    </source>
</evidence>